<gene>
    <name evidence="6" type="ORF">K8V32_09715</name>
</gene>
<sequence length="189" mass="20742">MISGALPRGLAVLETLAHHPDGLTLAQLCTKVDIPKAAVFRALSDLIDAKYVRQRKSDGVYMLSIRFPALALKYFSQTDAAKLAQPILKRVAEQAQEHVRIALVEGDKLIFMAHEEGSRSALRFNSEAGTEPHLYYTATGWAWLSGFSDEKAMELVAQQGIGDPSDHGPNAPSSIEEFLAHLKETREQG</sequence>
<dbReference type="GO" id="GO:0045892">
    <property type="term" value="P:negative regulation of DNA-templated transcription"/>
    <property type="evidence" value="ECO:0007669"/>
    <property type="project" value="TreeGrafter"/>
</dbReference>
<keyword evidence="3" id="KW-0804">Transcription</keyword>
<dbReference type="SMART" id="SM00346">
    <property type="entry name" value="HTH_ICLR"/>
    <property type="match status" value="1"/>
</dbReference>
<dbReference type="GO" id="GO:0003700">
    <property type="term" value="F:DNA-binding transcription factor activity"/>
    <property type="evidence" value="ECO:0007669"/>
    <property type="project" value="TreeGrafter"/>
</dbReference>
<dbReference type="Gene3D" id="1.10.10.10">
    <property type="entry name" value="Winged helix-like DNA-binding domain superfamily/Winged helix DNA-binding domain"/>
    <property type="match status" value="1"/>
</dbReference>
<feature type="domain" description="IclR-ED" evidence="5">
    <location>
        <begin position="66"/>
        <end position="189"/>
    </location>
</feature>
<dbReference type="SUPFAM" id="SSF55781">
    <property type="entry name" value="GAF domain-like"/>
    <property type="match status" value="1"/>
</dbReference>
<keyword evidence="2" id="KW-0238">DNA-binding</keyword>
<evidence type="ECO:0000313" key="6">
    <source>
        <dbReference type="EMBL" id="HJF15060.1"/>
    </source>
</evidence>
<feature type="domain" description="HTH iclR-type" evidence="4">
    <location>
        <begin position="3"/>
        <end position="65"/>
    </location>
</feature>
<evidence type="ECO:0000259" key="4">
    <source>
        <dbReference type="PROSITE" id="PS51077"/>
    </source>
</evidence>
<evidence type="ECO:0000256" key="1">
    <source>
        <dbReference type="ARBA" id="ARBA00023015"/>
    </source>
</evidence>
<evidence type="ECO:0000256" key="3">
    <source>
        <dbReference type="ARBA" id="ARBA00023163"/>
    </source>
</evidence>
<evidence type="ECO:0000256" key="2">
    <source>
        <dbReference type="ARBA" id="ARBA00023125"/>
    </source>
</evidence>
<dbReference type="InterPro" id="IPR005471">
    <property type="entry name" value="Tscrpt_reg_IclR_N"/>
</dbReference>
<dbReference type="AlphaFoldDB" id="A0A921FMT2"/>
<dbReference type="InterPro" id="IPR050707">
    <property type="entry name" value="HTH_MetabolicPath_Reg"/>
</dbReference>
<name>A0A921FMT2_9MICC</name>
<dbReference type="InterPro" id="IPR029016">
    <property type="entry name" value="GAF-like_dom_sf"/>
</dbReference>
<feature type="non-terminal residue" evidence="6">
    <location>
        <position position="189"/>
    </location>
</feature>
<dbReference type="Pfam" id="PF01614">
    <property type="entry name" value="IclR_C"/>
    <property type="match status" value="1"/>
</dbReference>
<dbReference type="RefSeq" id="WP_303906472.1">
    <property type="nucleotide sequence ID" value="NZ_DYXC01000106.1"/>
</dbReference>
<dbReference type="SUPFAM" id="SSF46785">
    <property type="entry name" value="Winged helix' DNA-binding domain"/>
    <property type="match status" value="1"/>
</dbReference>
<dbReference type="PANTHER" id="PTHR30136:SF35">
    <property type="entry name" value="HTH-TYPE TRANSCRIPTIONAL REGULATOR RV1719"/>
    <property type="match status" value="1"/>
</dbReference>
<dbReference type="Pfam" id="PF09339">
    <property type="entry name" value="HTH_IclR"/>
    <property type="match status" value="1"/>
</dbReference>
<keyword evidence="1" id="KW-0805">Transcription regulation</keyword>
<evidence type="ECO:0000259" key="5">
    <source>
        <dbReference type="PROSITE" id="PS51078"/>
    </source>
</evidence>
<dbReference type="InterPro" id="IPR014757">
    <property type="entry name" value="Tscrpt_reg_IclR_C"/>
</dbReference>
<accession>A0A921FMT2</accession>
<dbReference type="PROSITE" id="PS51078">
    <property type="entry name" value="ICLR_ED"/>
    <property type="match status" value="1"/>
</dbReference>
<organism evidence="6 7">
    <name type="scientific">Enteractinococcus helveticum</name>
    <dbReference type="NCBI Taxonomy" id="1837282"/>
    <lineage>
        <taxon>Bacteria</taxon>
        <taxon>Bacillati</taxon>
        <taxon>Actinomycetota</taxon>
        <taxon>Actinomycetes</taxon>
        <taxon>Micrococcales</taxon>
        <taxon>Micrococcaceae</taxon>
    </lineage>
</organism>
<dbReference type="Proteomes" id="UP000703315">
    <property type="component" value="Unassembled WGS sequence"/>
</dbReference>
<comment type="caution">
    <text evidence="6">The sequence shown here is derived from an EMBL/GenBank/DDBJ whole genome shotgun (WGS) entry which is preliminary data.</text>
</comment>
<dbReference type="GO" id="GO:0003677">
    <property type="term" value="F:DNA binding"/>
    <property type="evidence" value="ECO:0007669"/>
    <property type="project" value="UniProtKB-KW"/>
</dbReference>
<dbReference type="EMBL" id="DYXC01000106">
    <property type="protein sequence ID" value="HJF15060.1"/>
    <property type="molecule type" value="Genomic_DNA"/>
</dbReference>
<protein>
    <submittedName>
        <fullName evidence="6">Helix-turn-helix domain-containing protein</fullName>
    </submittedName>
</protein>
<dbReference type="Gene3D" id="3.30.450.40">
    <property type="match status" value="1"/>
</dbReference>
<dbReference type="PANTHER" id="PTHR30136">
    <property type="entry name" value="HELIX-TURN-HELIX TRANSCRIPTIONAL REGULATOR, ICLR FAMILY"/>
    <property type="match status" value="1"/>
</dbReference>
<dbReference type="InterPro" id="IPR036388">
    <property type="entry name" value="WH-like_DNA-bd_sf"/>
</dbReference>
<dbReference type="PROSITE" id="PS51077">
    <property type="entry name" value="HTH_ICLR"/>
    <property type="match status" value="1"/>
</dbReference>
<proteinExistence type="predicted"/>
<evidence type="ECO:0000313" key="7">
    <source>
        <dbReference type="Proteomes" id="UP000703315"/>
    </source>
</evidence>
<reference evidence="6" key="2">
    <citation type="submission" date="2021-09" db="EMBL/GenBank/DDBJ databases">
        <authorList>
            <person name="Gilroy R."/>
        </authorList>
    </citation>
    <scope>NUCLEOTIDE SEQUENCE</scope>
    <source>
        <strain evidence="6">ChiHjej13B12-14962</strain>
    </source>
</reference>
<dbReference type="InterPro" id="IPR036390">
    <property type="entry name" value="WH_DNA-bd_sf"/>
</dbReference>
<reference evidence="6" key="1">
    <citation type="journal article" date="2021" name="PeerJ">
        <title>Extensive microbial diversity within the chicken gut microbiome revealed by metagenomics and culture.</title>
        <authorList>
            <person name="Gilroy R."/>
            <person name="Ravi A."/>
            <person name="Getino M."/>
            <person name="Pursley I."/>
            <person name="Horton D.L."/>
            <person name="Alikhan N.F."/>
            <person name="Baker D."/>
            <person name="Gharbi K."/>
            <person name="Hall N."/>
            <person name="Watson M."/>
            <person name="Adriaenssens E.M."/>
            <person name="Foster-Nyarko E."/>
            <person name="Jarju S."/>
            <person name="Secka A."/>
            <person name="Antonio M."/>
            <person name="Oren A."/>
            <person name="Chaudhuri R.R."/>
            <person name="La Ragione R."/>
            <person name="Hildebrand F."/>
            <person name="Pallen M.J."/>
        </authorList>
    </citation>
    <scope>NUCLEOTIDE SEQUENCE</scope>
    <source>
        <strain evidence="6">ChiHjej13B12-14962</strain>
    </source>
</reference>